<evidence type="ECO:0000313" key="2">
    <source>
        <dbReference type="Proteomes" id="UP001189624"/>
    </source>
</evidence>
<protein>
    <submittedName>
        <fullName evidence="1">Uncharacterized protein</fullName>
    </submittedName>
</protein>
<reference evidence="1" key="1">
    <citation type="submission" date="2023-10" db="EMBL/GenBank/DDBJ databases">
        <authorList>
            <person name="Domelevo Entfellner J.-B."/>
        </authorList>
    </citation>
    <scope>NUCLEOTIDE SEQUENCE</scope>
</reference>
<dbReference type="Gramene" id="rna-AYBTSS11_LOCUS10938">
    <property type="protein sequence ID" value="CAJ1942625.1"/>
    <property type="gene ID" value="gene-AYBTSS11_LOCUS10938"/>
</dbReference>
<gene>
    <name evidence="1" type="ORF">AYBTSS11_LOCUS10938</name>
</gene>
<proteinExistence type="predicted"/>
<accession>A0AA86V938</accession>
<dbReference type="Proteomes" id="UP001189624">
    <property type="component" value="Chromosome 3"/>
</dbReference>
<organism evidence="1 2">
    <name type="scientific">Sphenostylis stenocarpa</name>
    <dbReference type="NCBI Taxonomy" id="92480"/>
    <lineage>
        <taxon>Eukaryota</taxon>
        <taxon>Viridiplantae</taxon>
        <taxon>Streptophyta</taxon>
        <taxon>Embryophyta</taxon>
        <taxon>Tracheophyta</taxon>
        <taxon>Spermatophyta</taxon>
        <taxon>Magnoliopsida</taxon>
        <taxon>eudicotyledons</taxon>
        <taxon>Gunneridae</taxon>
        <taxon>Pentapetalae</taxon>
        <taxon>rosids</taxon>
        <taxon>fabids</taxon>
        <taxon>Fabales</taxon>
        <taxon>Fabaceae</taxon>
        <taxon>Papilionoideae</taxon>
        <taxon>50 kb inversion clade</taxon>
        <taxon>NPAAA clade</taxon>
        <taxon>indigoferoid/millettioid clade</taxon>
        <taxon>Phaseoleae</taxon>
        <taxon>Sphenostylis</taxon>
    </lineage>
</organism>
<dbReference type="EMBL" id="OY731400">
    <property type="protein sequence ID" value="CAJ1942625.1"/>
    <property type="molecule type" value="Genomic_DNA"/>
</dbReference>
<sequence length="131" mass="14735">MGERIVLPHKLVAMGSLPAPAFPGAAAKQCLNESNRIDESPYDAVQVATEPPQLLLQPHRPLPNPSLHARPPRRLRYRLLHRRRQVRLRRAQDLADARLTRNPLRFLSPVDALHGDIGILTEGVDPKSWLS</sequence>
<name>A0AA86V938_9FABA</name>
<dbReference type="AlphaFoldDB" id="A0AA86V938"/>
<keyword evidence="2" id="KW-1185">Reference proteome</keyword>
<evidence type="ECO:0000313" key="1">
    <source>
        <dbReference type="EMBL" id="CAJ1942625.1"/>
    </source>
</evidence>